<dbReference type="Pfam" id="PF00046">
    <property type="entry name" value="Homeodomain"/>
    <property type="match status" value="1"/>
</dbReference>
<proteinExistence type="predicted"/>
<feature type="domain" description="Homeobox" evidence="4">
    <location>
        <begin position="1"/>
        <end position="57"/>
    </location>
</feature>
<dbReference type="EMBL" id="OU015566">
    <property type="protein sequence ID" value="CAG5105657.1"/>
    <property type="molecule type" value="Genomic_DNA"/>
</dbReference>
<reference evidence="5 6" key="1">
    <citation type="submission" date="2021-04" db="EMBL/GenBank/DDBJ databases">
        <authorList>
            <person name="Bliznina A."/>
        </authorList>
    </citation>
    <scope>NUCLEOTIDE SEQUENCE [LARGE SCALE GENOMIC DNA]</scope>
</reference>
<feature type="compositionally biased region" description="Polar residues" evidence="3">
    <location>
        <begin position="68"/>
        <end position="79"/>
    </location>
</feature>
<feature type="region of interest" description="Disordered" evidence="3">
    <location>
        <begin position="68"/>
        <end position="89"/>
    </location>
</feature>
<evidence type="ECO:0000313" key="5">
    <source>
        <dbReference type="EMBL" id="CAG5105657.1"/>
    </source>
</evidence>
<dbReference type="Proteomes" id="UP001158576">
    <property type="component" value="Chromosome 1"/>
</dbReference>
<organism evidence="5 6">
    <name type="scientific">Oikopleura dioica</name>
    <name type="common">Tunicate</name>
    <dbReference type="NCBI Taxonomy" id="34765"/>
    <lineage>
        <taxon>Eukaryota</taxon>
        <taxon>Metazoa</taxon>
        <taxon>Chordata</taxon>
        <taxon>Tunicata</taxon>
        <taxon>Appendicularia</taxon>
        <taxon>Copelata</taxon>
        <taxon>Oikopleuridae</taxon>
        <taxon>Oikopleura</taxon>
    </lineage>
</organism>
<evidence type="ECO:0000313" key="6">
    <source>
        <dbReference type="Proteomes" id="UP001158576"/>
    </source>
</evidence>
<sequence>MSQYKCTEDQLRKLRLFFKINPSPAPAKREALAEELQLTFKYVDYWFRRERKKHRRRNIDARTWSIRLTPSDSNNNQQSGKKDTLSIEEHQDQEIKKLRKIVSSYQHKIKKMTESHNQTVEHYQKALPHMRLLINTLYWKTA</sequence>
<keyword evidence="1 2" id="KW-0371">Homeobox</keyword>
<dbReference type="SUPFAM" id="SSF46689">
    <property type="entry name" value="Homeodomain-like"/>
    <property type="match status" value="1"/>
</dbReference>
<evidence type="ECO:0000256" key="3">
    <source>
        <dbReference type="SAM" id="MobiDB-lite"/>
    </source>
</evidence>
<evidence type="ECO:0000256" key="2">
    <source>
        <dbReference type="RuleBase" id="RU000682"/>
    </source>
</evidence>
<feature type="compositionally biased region" description="Basic and acidic residues" evidence="3">
    <location>
        <begin position="80"/>
        <end position="89"/>
    </location>
</feature>
<accession>A0ABN7SQS7</accession>
<dbReference type="CDD" id="cd00086">
    <property type="entry name" value="homeodomain"/>
    <property type="match status" value="1"/>
</dbReference>
<protein>
    <submittedName>
        <fullName evidence="5">Oidioi.mRNA.OKI2018_I69.chr1.g2331.t1.cds</fullName>
    </submittedName>
</protein>
<keyword evidence="6" id="KW-1185">Reference proteome</keyword>
<feature type="DNA-binding region" description="Homeobox" evidence="1">
    <location>
        <begin position="3"/>
        <end position="58"/>
    </location>
</feature>
<dbReference type="InterPro" id="IPR009057">
    <property type="entry name" value="Homeodomain-like_sf"/>
</dbReference>
<keyword evidence="1 2" id="KW-0539">Nucleus</keyword>
<dbReference type="SMART" id="SM00389">
    <property type="entry name" value="HOX"/>
    <property type="match status" value="1"/>
</dbReference>
<gene>
    <name evidence="5" type="ORF">OKIOD_LOCUS11096</name>
</gene>
<evidence type="ECO:0000256" key="1">
    <source>
        <dbReference type="PROSITE-ProRule" id="PRU00108"/>
    </source>
</evidence>
<dbReference type="PROSITE" id="PS50071">
    <property type="entry name" value="HOMEOBOX_2"/>
    <property type="match status" value="1"/>
</dbReference>
<comment type="subcellular location">
    <subcellularLocation>
        <location evidence="1 2">Nucleus</location>
    </subcellularLocation>
</comment>
<keyword evidence="1 2" id="KW-0238">DNA-binding</keyword>
<dbReference type="Gene3D" id="1.10.10.60">
    <property type="entry name" value="Homeodomain-like"/>
    <property type="match status" value="1"/>
</dbReference>
<evidence type="ECO:0000259" key="4">
    <source>
        <dbReference type="PROSITE" id="PS50071"/>
    </source>
</evidence>
<dbReference type="InterPro" id="IPR001356">
    <property type="entry name" value="HD"/>
</dbReference>
<name>A0ABN7SQS7_OIKDI</name>